<dbReference type="AlphaFoldDB" id="A0A2Z6AZJ7"/>
<name>A0A2Z6AZJ7_9BACT</name>
<dbReference type="OrthoDB" id="9791702at2"/>
<evidence type="ECO:0000313" key="2">
    <source>
        <dbReference type="EMBL" id="BBD08576.1"/>
    </source>
</evidence>
<dbReference type="PROSITE" id="PS51742">
    <property type="entry name" value="PPC"/>
    <property type="match status" value="1"/>
</dbReference>
<proteinExistence type="predicted"/>
<organism evidence="2 3">
    <name type="scientific">Desulfovibrio ferrophilus</name>
    <dbReference type="NCBI Taxonomy" id="241368"/>
    <lineage>
        <taxon>Bacteria</taxon>
        <taxon>Pseudomonadati</taxon>
        <taxon>Thermodesulfobacteriota</taxon>
        <taxon>Desulfovibrionia</taxon>
        <taxon>Desulfovibrionales</taxon>
        <taxon>Desulfovibrionaceae</taxon>
        <taxon>Desulfovibrio</taxon>
    </lineage>
</organism>
<gene>
    <name evidence="2" type="ORF">DFE_1850</name>
</gene>
<dbReference type="PANTHER" id="PTHR34988">
    <property type="entry name" value="PROTEIN, PUTATIVE-RELATED"/>
    <property type="match status" value="1"/>
</dbReference>
<evidence type="ECO:0000259" key="1">
    <source>
        <dbReference type="PROSITE" id="PS51742"/>
    </source>
</evidence>
<protein>
    <recommendedName>
        <fullName evidence="1">PPC domain-containing protein</fullName>
    </recommendedName>
</protein>
<dbReference type="Gene3D" id="3.30.1330.80">
    <property type="entry name" value="Hypothetical protein, similar to alpha- acetolactate decarboxylase, domain 2"/>
    <property type="match status" value="1"/>
</dbReference>
<dbReference type="Proteomes" id="UP000269883">
    <property type="component" value="Chromosome"/>
</dbReference>
<dbReference type="SUPFAM" id="SSF117856">
    <property type="entry name" value="AF0104/ALDC/Ptd012-like"/>
    <property type="match status" value="1"/>
</dbReference>
<evidence type="ECO:0000313" key="3">
    <source>
        <dbReference type="Proteomes" id="UP000269883"/>
    </source>
</evidence>
<reference evidence="2 3" key="1">
    <citation type="journal article" date="2018" name="Sci. Adv.">
        <title>Multi-heme cytochromes provide a pathway for survival in energy-limited environments.</title>
        <authorList>
            <person name="Deng X."/>
            <person name="Dohmae N."/>
            <person name="Nealson K.H."/>
            <person name="Hashimoto K."/>
            <person name="Okamoto A."/>
        </authorList>
    </citation>
    <scope>NUCLEOTIDE SEQUENCE [LARGE SCALE GENOMIC DNA]</scope>
    <source>
        <strain evidence="2 3">IS5</strain>
    </source>
</reference>
<dbReference type="KEGG" id="dfl:DFE_1850"/>
<dbReference type="CDD" id="cd11378">
    <property type="entry name" value="DUF296"/>
    <property type="match status" value="1"/>
</dbReference>
<dbReference type="PANTHER" id="PTHR34988:SF1">
    <property type="entry name" value="DNA-BINDING PROTEIN"/>
    <property type="match status" value="1"/>
</dbReference>
<dbReference type="InterPro" id="IPR025707">
    <property type="entry name" value="DNA_bp_PD1"/>
</dbReference>
<dbReference type="PIRSF" id="PIRSF016702">
    <property type="entry name" value="DNA_bp_PD1"/>
    <property type="match status" value="1"/>
</dbReference>
<dbReference type="Pfam" id="PF03479">
    <property type="entry name" value="PCC"/>
    <property type="match status" value="1"/>
</dbReference>
<dbReference type="RefSeq" id="WP_126378781.1">
    <property type="nucleotide sequence ID" value="NZ_AP017378.1"/>
</dbReference>
<keyword evidence="3" id="KW-1185">Reference proteome</keyword>
<sequence length="139" mass="14994">MEYKRYGSKILVRLDPGEEVVAGVAAVCEKEGVRLGAVSGIGAVDKATVGLFNTVTKEYLSTTLEKLFEITSLVGNISEMDGKLYLHLHATLADVEHNAFGGHLNEARVSATAEIWIDVVEGAVDRMLSETVGLNLLEF</sequence>
<dbReference type="EMBL" id="AP017378">
    <property type="protein sequence ID" value="BBD08576.1"/>
    <property type="molecule type" value="Genomic_DNA"/>
</dbReference>
<feature type="domain" description="PPC" evidence="1">
    <location>
        <begin position="4"/>
        <end position="139"/>
    </location>
</feature>
<dbReference type="InterPro" id="IPR005175">
    <property type="entry name" value="PPC_dom"/>
</dbReference>
<accession>A0A2Z6AZJ7</accession>